<dbReference type="Pfam" id="PF01925">
    <property type="entry name" value="TauE"/>
    <property type="match status" value="1"/>
</dbReference>
<reference evidence="7 8" key="1">
    <citation type="submission" date="2020-02" db="EMBL/GenBank/DDBJ databases">
        <authorList>
            <person name="Hogendoorn C."/>
        </authorList>
    </citation>
    <scope>NUCLEOTIDE SEQUENCE [LARGE SCALE GENOMIC DNA]</scope>
    <source>
        <strain evidence="7">METHB21</strain>
    </source>
</reference>
<feature type="transmembrane region" description="Helical" evidence="6">
    <location>
        <begin position="169"/>
        <end position="198"/>
    </location>
</feature>
<keyword evidence="3 6" id="KW-0812">Transmembrane</keyword>
<feature type="transmembrane region" description="Helical" evidence="6">
    <location>
        <begin position="210"/>
        <end position="227"/>
    </location>
</feature>
<keyword evidence="4 6" id="KW-1133">Transmembrane helix</keyword>
<evidence type="ECO:0000256" key="2">
    <source>
        <dbReference type="ARBA" id="ARBA00009142"/>
    </source>
</evidence>
<proteinExistence type="inferred from homology"/>
<evidence type="ECO:0000256" key="3">
    <source>
        <dbReference type="ARBA" id="ARBA00022692"/>
    </source>
</evidence>
<dbReference type="AlphaFoldDB" id="A0A8S0XSW4"/>
<keyword evidence="6" id="KW-1003">Cell membrane</keyword>
<protein>
    <recommendedName>
        <fullName evidence="6">Probable membrane transporter protein</fullName>
    </recommendedName>
</protein>
<feature type="transmembrane region" description="Helical" evidence="6">
    <location>
        <begin position="122"/>
        <end position="141"/>
    </location>
</feature>
<evidence type="ECO:0000256" key="6">
    <source>
        <dbReference type="RuleBase" id="RU363041"/>
    </source>
</evidence>
<dbReference type="InterPro" id="IPR002781">
    <property type="entry name" value="TM_pro_TauE-like"/>
</dbReference>
<dbReference type="RefSeq" id="WP_174626026.1">
    <property type="nucleotide sequence ID" value="NZ_CADCXN010000064.1"/>
</dbReference>
<dbReference type="PANTHER" id="PTHR43701:SF2">
    <property type="entry name" value="MEMBRANE TRANSPORTER PROTEIN YJNA-RELATED"/>
    <property type="match status" value="1"/>
</dbReference>
<evidence type="ECO:0000256" key="1">
    <source>
        <dbReference type="ARBA" id="ARBA00004141"/>
    </source>
</evidence>
<organism evidence="7 8">
    <name type="scientific">Candidatus Methylobacter favarea</name>
    <dbReference type="NCBI Taxonomy" id="2707345"/>
    <lineage>
        <taxon>Bacteria</taxon>
        <taxon>Pseudomonadati</taxon>
        <taxon>Pseudomonadota</taxon>
        <taxon>Gammaproteobacteria</taxon>
        <taxon>Methylococcales</taxon>
        <taxon>Methylococcaceae</taxon>
        <taxon>Methylobacter</taxon>
    </lineage>
</organism>
<keyword evidence="8" id="KW-1185">Reference proteome</keyword>
<feature type="transmembrane region" description="Helical" evidence="6">
    <location>
        <begin position="49"/>
        <end position="71"/>
    </location>
</feature>
<evidence type="ECO:0000256" key="5">
    <source>
        <dbReference type="ARBA" id="ARBA00023136"/>
    </source>
</evidence>
<comment type="similarity">
    <text evidence="2 6">Belongs to the 4-toluene sulfonate uptake permease (TSUP) (TC 2.A.102) family.</text>
</comment>
<keyword evidence="5 6" id="KW-0472">Membrane</keyword>
<dbReference type="PANTHER" id="PTHR43701">
    <property type="entry name" value="MEMBRANE TRANSPORTER PROTEIN MJ0441-RELATED"/>
    <property type="match status" value="1"/>
</dbReference>
<gene>
    <name evidence="7" type="ORF">METHB2_350021</name>
</gene>
<evidence type="ECO:0000313" key="7">
    <source>
        <dbReference type="EMBL" id="CAA9891142.1"/>
    </source>
</evidence>
<evidence type="ECO:0000313" key="8">
    <source>
        <dbReference type="Proteomes" id="UP000494216"/>
    </source>
</evidence>
<dbReference type="EMBL" id="CADCXN010000064">
    <property type="protein sequence ID" value="CAA9891142.1"/>
    <property type="molecule type" value="Genomic_DNA"/>
</dbReference>
<feature type="transmembrane region" description="Helical" evidence="6">
    <location>
        <begin position="20"/>
        <end position="42"/>
    </location>
</feature>
<comment type="subcellular location">
    <subcellularLocation>
        <location evidence="6">Cell membrane</location>
        <topology evidence="6">Multi-pass membrane protein</topology>
    </subcellularLocation>
    <subcellularLocation>
        <location evidence="1">Membrane</location>
        <topology evidence="1">Multi-pass membrane protein</topology>
    </subcellularLocation>
</comment>
<evidence type="ECO:0000256" key="4">
    <source>
        <dbReference type="ARBA" id="ARBA00022989"/>
    </source>
</evidence>
<dbReference type="GO" id="GO:0005886">
    <property type="term" value="C:plasma membrane"/>
    <property type="evidence" value="ECO:0007669"/>
    <property type="project" value="UniProtKB-SubCell"/>
</dbReference>
<name>A0A8S0XSW4_9GAMM</name>
<accession>A0A8S0XSW4</accession>
<dbReference type="Proteomes" id="UP000494216">
    <property type="component" value="Unassembled WGS sequence"/>
</dbReference>
<comment type="caution">
    <text evidence="7">The sequence shown here is derived from an EMBL/GenBank/DDBJ whole genome shotgun (WGS) entry which is preliminary data.</text>
</comment>
<sequence>MDNAWLSDLDGITSLIQSLFNIQYIISGLLVGILVGITGVGGGSLMTPLIVFLFGFPASTAVGTDLLFASITKASGVFVHHSKHNSVEWKIVRRLASGSLPSALVVLGLLKYFGPQNPEVTQVINFSLGIALILTALSLFFRQRLMKAGQKTQAQAPERFVYLQAPLTVTLGIILGALVTLSSVGAGAMGTVALLFLYPRMSTLKIVGTDLAHAIPLTAIAGMGHFYMGNVNFMLLGSLLIGSLPGIFVGSQLSAKIPERVLRPLLASILMLIGVKFVW</sequence>
<dbReference type="InterPro" id="IPR051598">
    <property type="entry name" value="TSUP/Inactive_protease-like"/>
</dbReference>
<feature type="transmembrane region" description="Helical" evidence="6">
    <location>
        <begin position="233"/>
        <end position="249"/>
    </location>
</feature>